<dbReference type="AlphaFoldDB" id="A0A7Y9F555"/>
<dbReference type="RefSeq" id="WP_179616384.1">
    <property type="nucleotide sequence ID" value="NZ_CP059163.1"/>
</dbReference>
<reference evidence="1 2" key="1">
    <citation type="submission" date="2020-07" db="EMBL/GenBank/DDBJ databases">
        <title>Sequencing the genomes of 1000 actinobacteria strains.</title>
        <authorList>
            <person name="Klenk H.-P."/>
        </authorList>
    </citation>
    <scope>NUCLEOTIDE SEQUENCE [LARGE SCALE GENOMIC DNA]</scope>
    <source>
        <strain evidence="1 2">DSM 18965</strain>
    </source>
</reference>
<evidence type="ECO:0000313" key="2">
    <source>
        <dbReference type="Proteomes" id="UP000516957"/>
    </source>
</evidence>
<dbReference type="EMBL" id="JACCBE010000001">
    <property type="protein sequence ID" value="NYD58835.1"/>
    <property type="molecule type" value="Genomic_DNA"/>
</dbReference>
<proteinExistence type="predicted"/>
<organism evidence="1 2">
    <name type="scientific">Nocardioides marinisabuli</name>
    <dbReference type="NCBI Taxonomy" id="419476"/>
    <lineage>
        <taxon>Bacteria</taxon>
        <taxon>Bacillati</taxon>
        <taxon>Actinomycetota</taxon>
        <taxon>Actinomycetes</taxon>
        <taxon>Propionibacteriales</taxon>
        <taxon>Nocardioidaceae</taxon>
        <taxon>Nocardioides</taxon>
    </lineage>
</organism>
<keyword evidence="2" id="KW-1185">Reference proteome</keyword>
<accession>A0A7Y9F555</accession>
<name>A0A7Y9F555_9ACTN</name>
<evidence type="ECO:0000313" key="1">
    <source>
        <dbReference type="EMBL" id="NYD58835.1"/>
    </source>
</evidence>
<comment type="caution">
    <text evidence="1">The sequence shown here is derived from an EMBL/GenBank/DDBJ whole genome shotgun (WGS) entry which is preliminary data.</text>
</comment>
<protein>
    <submittedName>
        <fullName evidence="1">Uncharacterized protein</fullName>
    </submittedName>
</protein>
<dbReference type="Proteomes" id="UP000516957">
    <property type="component" value="Unassembled WGS sequence"/>
</dbReference>
<gene>
    <name evidence="1" type="ORF">BKA08_003073</name>
</gene>
<sequence>MESTTSHRFRWTAVGLALALGAGGAAWWVTHPDVFGDAGGYSLSTAREEVGTSYYAGLVSPPLDAERRELELRSATPVVAKNTADADLEVYLCEVDPGQGAVGVGSQRTAPTDVCSTFERVTDGTRLVVGGGEPYQELVIRVQAAQPGVVEVRGIELSYRDGLRRGTQVTGGHLTYRAR</sequence>